<dbReference type="Pfam" id="PF00027">
    <property type="entry name" value="cNMP_binding"/>
    <property type="match status" value="1"/>
</dbReference>
<feature type="domain" description="Histidine kinase" evidence="4">
    <location>
        <begin position="291"/>
        <end position="461"/>
    </location>
</feature>
<sequence length="467" mass="50851">MIELHTLSKVPVFADLTEDRLQWLRDNLTEFSVSAGEVLLREGEMTTSLLILLEGELTTTRRDDGRDYGERFPAPDVFGTPCVIASIPFPATLTAMRESRLARLPEAAFRELFMSCGPFGRVVARVMTDWLTALETADLNRAKLAALGKLAAGLAHELNNPAAALTRALDHMRREFAALEDAALALGCNAVPREVVARLGALANGKAPDGTLNSLQRSDAEERLGNWLAKHGVTKPWLAAPVLVAHGVTVEDLGPLAGSLDMRQFDSSVGWIARVLDLRSMMDEAMQGALRISDIVAAMKSYSFMDQGPQQEIDIHDGIDDTLTVMMHEMKRGIDVIRDYDHSLPRLQVYGSELNQVWTRIIENAIEAMSGQGTITIRTRRDADCAVVEIADNGPGIPPEALTHLFEPFFTSKHVAGAHDHGLGLGLHIAYRIVVNRHGGTIQAQSGPGCTTFRVTLPLGFDVPPAA</sequence>
<accession>A0A2I8EZ09</accession>
<evidence type="ECO:0000313" key="5">
    <source>
        <dbReference type="EMBL" id="AUT64826.1"/>
    </source>
</evidence>
<dbReference type="PANTHER" id="PTHR43065">
    <property type="entry name" value="SENSOR HISTIDINE KINASE"/>
    <property type="match status" value="1"/>
</dbReference>
<dbReference type="PROSITE" id="PS50109">
    <property type="entry name" value="HIS_KIN"/>
    <property type="match status" value="1"/>
</dbReference>
<dbReference type="InterPro" id="IPR005467">
    <property type="entry name" value="His_kinase_dom"/>
</dbReference>
<evidence type="ECO:0000259" key="3">
    <source>
        <dbReference type="PROSITE" id="PS50042"/>
    </source>
</evidence>
<feature type="domain" description="Cyclic nucleotide-binding" evidence="3">
    <location>
        <begin position="12"/>
        <end position="114"/>
    </location>
</feature>
<dbReference type="Gene3D" id="3.30.565.10">
    <property type="entry name" value="Histidine kinase-like ATPase, C-terminal domain"/>
    <property type="match status" value="1"/>
</dbReference>
<dbReference type="InterPro" id="IPR003594">
    <property type="entry name" value="HATPase_dom"/>
</dbReference>
<dbReference type="OrthoDB" id="224978at2"/>
<dbReference type="RefSeq" id="WP_042306142.1">
    <property type="nucleotide sequence ID" value="NZ_CP026113.1"/>
</dbReference>
<dbReference type="Proteomes" id="UP000243502">
    <property type="component" value="Chromosome 3"/>
</dbReference>
<reference evidence="5 6" key="1">
    <citation type="submission" date="2018-01" db="EMBL/GenBank/DDBJ databases">
        <title>Species boundaries and ecological features among Paraburkholderia terrae DSMZ17804T, P. hospita DSMZ17164T and P. caribensis DSMZ13236T.</title>
        <authorList>
            <person name="Pratama A.A."/>
        </authorList>
    </citation>
    <scope>NUCLEOTIDE SEQUENCE [LARGE SCALE GENOMIC DNA]</scope>
    <source>
        <strain evidence="5 6">DSM 17804</strain>
    </source>
</reference>
<evidence type="ECO:0000256" key="2">
    <source>
        <dbReference type="ARBA" id="ARBA00012438"/>
    </source>
</evidence>
<dbReference type="KEGG" id="pter:C2L65_34930"/>
<dbReference type="EMBL" id="CP026113">
    <property type="protein sequence ID" value="AUT64826.1"/>
    <property type="molecule type" value="Genomic_DNA"/>
</dbReference>
<dbReference type="PRINTS" id="PR00344">
    <property type="entry name" value="BCTRLSENSOR"/>
</dbReference>
<evidence type="ECO:0000256" key="1">
    <source>
        <dbReference type="ARBA" id="ARBA00000085"/>
    </source>
</evidence>
<dbReference type="AlphaFoldDB" id="A0A2I8EZ09"/>
<dbReference type="CDD" id="cd00038">
    <property type="entry name" value="CAP_ED"/>
    <property type="match status" value="1"/>
</dbReference>
<dbReference type="Gene3D" id="1.10.287.130">
    <property type="match status" value="1"/>
</dbReference>
<dbReference type="EC" id="2.7.13.3" evidence="2"/>
<dbReference type="PROSITE" id="PS50042">
    <property type="entry name" value="CNMP_BINDING_3"/>
    <property type="match status" value="1"/>
</dbReference>
<gene>
    <name evidence="5" type="ORF">C2L65_34930</name>
</gene>
<dbReference type="PANTHER" id="PTHR43065:SF48">
    <property type="entry name" value="HISTIDINE KINASE"/>
    <property type="match status" value="1"/>
</dbReference>
<dbReference type="Gene3D" id="2.60.120.10">
    <property type="entry name" value="Jelly Rolls"/>
    <property type="match status" value="1"/>
</dbReference>
<comment type="catalytic activity">
    <reaction evidence="1">
        <text>ATP + protein L-histidine = ADP + protein N-phospho-L-histidine.</text>
        <dbReference type="EC" id="2.7.13.3"/>
    </reaction>
</comment>
<evidence type="ECO:0000313" key="6">
    <source>
        <dbReference type="Proteomes" id="UP000243502"/>
    </source>
</evidence>
<protein>
    <recommendedName>
        <fullName evidence="2">histidine kinase</fullName>
        <ecNumber evidence="2">2.7.13.3</ecNumber>
    </recommendedName>
</protein>
<evidence type="ECO:0000259" key="4">
    <source>
        <dbReference type="PROSITE" id="PS50109"/>
    </source>
</evidence>
<dbReference type="SMART" id="SM00387">
    <property type="entry name" value="HATPase_c"/>
    <property type="match status" value="1"/>
</dbReference>
<dbReference type="InterPro" id="IPR036890">
    <property type="entry name" value="HATPase_C_sf"/>
</dbReference>
<dbReference type="SUPFAM" id="SSF55874">
    <property type="entry name" value="ATPase domain of HSP90 chaperone/DNA topoisomerase II/histidine kinase"/>
    <property type="match status" value="1"/>
</dbReference>
<organism evidence="5 6">
    <name type="scientific">Paraburkholderia terrae</name>
    <dbReference type="NCBI Taxonomy" id="311230"/>
    <lineage>
        <taxon>Bacteria</taxon>
        <taxon>Pseudomonadati</taxon>
        <taxon>Pseudomonadota</taxon>
        <taxon>Betaproteobacteria</taxon>
        <taxon>Burkholderiales</taxon>
        <taxon>Burkholderiaceae</taxon>
        <taxon>Paraburkholderia</taxon>
    </lineage>
</organism>
<dbReference type="Pfam" id="PF02518">
    <property type="entry name" value="HATPase_c"/>
    <property type="match status" value="1"/>
</dbReference>
<dbReference type="InterPro" id="IPR014710">
    <property type="entry name" value="RmlC-like_jellyroll"/>
</dbReference>
<dbReference type="InterPro" id="IPR000595">
    <property type="entry name" value="cNMP-bd_dom"/>
</dbReference>
<dbReference type="GO" id="GO:0004673">
    <property type="term" value="F:protein histidine kinase activity"/>
    <property type="evidence" value="ECO:0007669"/>
    <property type="project" value="UniProtKB-EC"/>
</dbReference>
<dbReference type="InterPro" id="IPR018490">
    <property type="entry name" value="cNMP-bd_dom_sf"/>
</dbReference>
<dbReference type="SUPFAM" id="SSF51206">
    <property type="entry name" value="cAMP-binding domain-like"/>
    <property type="match status" value="1"/>
</dbReference>
<name>A0A2I8EZ09_9BURK</name>
<dbReference type="InterPro" id="IPR004358">
    <property type="entry name" value="Sig_transdc_His_kin-like_C"/>
</dbReference>
<proteinExistence type="predicted"/>
<dbReference type="SMART" id="SM00100">
    <property type="entry name" value="cNMP"/>
    <property type="match status" value="1"/>
</dbReference>